<evidence type="ECO:0000259" key="2">
    <source>
        <dbReference type="Pfam" id="PF02953"/>
    </source>
</evidence>
<evidence type="ECO:0000313" key="4">
    <source>
        <dbReference type="WBParaSite" id="scaffold5745_cov271.g9930"/>
    </source>
</evidence>
<reference evidence="4" key="1">
    <citation type="submission" date="2022-11" db="UniProtKB">
        <authorList>
            <consortium name="WormBaseParasite"/>
        </authorList>
    </citation>
    <scope>IDENTIFICATION</scope>
</reference>
<dbReference type="AlphaFoldDB" id="A0A915MVY8"/>
<keyword evidence="1" id="KW-0653">Protein transport</keyword>
<proteinExistence type="inferred from homology"/>
<keyword evidence="1" id="KW-0999">Mitochondrion inner membrane</keyword>
<keyword evidence="3" id="KW-1185">Reference proteome</keyword>
<comment type="similarity">
    <text evidence="1">Belongs to the small Tim family.</text>
</comment>
<evidence type="ECO:0000256" key="1">
    <source>
        <dbReference type="RuleBase" id="RU367043"/>
    </source>
</evidence>
<keyword evidence="1" id="KW-0496">Mitochondrion</keyword>
<dbReference type="Proteomes" id="UP000887561">
    <property type="component" value="Unplaced"/>
</dbReference>
<sequence>MFFEPGMPPTMSDGRVSVQARKMALEDFTKFLSFGVIVEICKMESLDPQTARFIQELRQEGERQKFHEQVMTICSKCFDICAPDARPPNRMDAKLENCMVNCVNRMADATEYLAKCLEQKIRSHSSGNDGGFS</sequence>
<dbReference type="WBParaSite" id="scaffold5745_cov271.g9930">
    <property type="protein sequence ID" value="scaffold5745_cov271.g9930"/>
    <property type="gene ID" value="scaffold5745_cov271.g9930"/>
</dbReference>
<evidence type="ECO:0000313" key="3">
    <source>
        <dbReference type="Proteomes" id="UP000887561"/>
    </source>
</evidence>
<dbReference type="InterPro" id="IPR035427">
    <property type="entry name" value="Tim10-like_dom_sf"/>
</dbReference>
<dbReference type="GO" id="GO:0005743">
    <property type="term" value="C:mitochondrial inner membrane"/>
    <property type="evidence" value="ECO:0007669"/>
    <property type="project" value="UniProtKB-SubCell"/>
</dbReference>
<comment type="function">
    <text evidence="1">Mitochondrial intermembrane chaperone that participates in the import and insertion of some multi-pass transmembrane proteins into the mitochondrial inner membrane. Also required for the transfer of beta-barrel precursors from the TOM complex to the sorting and assembly machinery (SAM complex) of the outer membrane. Acts as a chaperone-like protein that protects the hydrophobic precursors from aggregation and guide them through the mitochondrial intermembrane space.</text>
</comment>
<keyword evidence="1" id="KW-0811">Translocation</keyword>
<dbReference type="Gene3D" id="1.10.287.810">
    <property type="entry name" value="Mitochondrial import inner membrane translocase subunit tim13 like domains"/>
    <property type="match status" value="1"/>
</dbReference>
<keyword evidence="1" id="KW-1015">Disulfide bond</keyword>
<keyword evidence="1" id="KW-0143">Chaperone</keyword>
<protein>
    <recommendedName>
        <fullName evidence="1">Mitochondrial import inner membrane translocase subunit</fullName>
    </recommendedName>
</protein>
<comment type="domain">
    <text evidence="1">The twin CX3C motif contains 4 conserved Cys residues that form 2 disulfide bonds in the mitochondrial intermembrane space.</text>
</comment>
<organism evidence="3 4">
    <name type="scientific">Meloidogyne javanica</name>
    <name type="common">Root-knot nematode worm</name>
    <dbReference type="NCBI Taxonomy" id="6303"/>
    <lineage>
        <taxon>Eukaryota</taxon>
        <taxon>Metazoa</taxon>
        <taxon>Ecdysozoa</taxon>
        <taxon>Nematoda</taxon>
        <taxon>Chromadorea</taxon>
        <taxon>Rhabditida</taxon>
        <taxon>Tylenchina</taxon>
        <taxon>Tylenchomorpha</taxon>
        <taxon>Tylenchoidea</taxon>
        <taxon>Meloidogynidae</taxon>
        <taxon>Meloidogyninae</taxon>
        <taxon>Meloidogyne</taxon>
        <taxon>Meloidogyne incognita group</taxon>
    </lineage>
</organism>
<accession>A0A915MVY8</accession>
<comment type="subcellular location">
    <subcellularLocation>
        <location evidence="1">Mitochondrion inner membrane</location>
        <topology evidence="1">Peripheral membrane protein</topology>
        <orientation evidence="1">Intermembrane side</orientation>
    </subcellularLocation>
</comment>
<comment type="subunit">
    <text evidence="1">Heterohexamer.</text>
</comment>
<feature type="domain" description="Tim10-like" evidence="2">
    <location>
        <begin position="55"/>
        <end position="117"/>
    </location>
</feature>
<keyword evidence="1" id="KW-0472">Membrane</keyword>
<dbReference type="SUPFAM" id="SSF144122">
    <property type="entry name" value="Tim10-like"/>
    <property type="match status" value="1"/>
</dbReference>
<dbReference type="Pfam" id="PF02953">
    <property type="entry name" value="zf-Tim10_DDP"/>
    <property type="match status" value="1"/>
</dbReference>
<name>A0A915MVY8_MELJA</name>
<keyword evidence="1" id="KW-0813">Transport</keyword>
<dbReference type="GO" id="GO:0015031">
    <property type="term" value="P:protein transport"/>
    <property type="evidence" value="ECO:0007669"/>
    <property type="project" value="UniProtKB-KW"/>
</dbReference>
<dbReference type="InterPro" id="IPR004217">
    <property type="entry name" value="Tim10-like"/>
</dbReference>